<sequence>MALHGNKATCDLEEVNWGWLGTSKRGLVFCIKPVHKKDDLRLSGPLSSQGADGGARARDLTLSGPLPRQDAPDASSNLLLERSLQISGRFRYPLCHRRPSQTRRQTQPEHYRCDY</sequence>
<dbReference type="Proteomes" id="UP000735302">
    <property type="component" value="Unassembled WGS sequence"/>
</dbReference>
<dbReference type="AlphaFoldDB" id="A0AAV4AAL2"/>
<evidence type="ECO:0000256" key="1">
    <source>
        <dbReference type="SAM" id="MobiDB-lite"/>
    </source>
</evidence>
<evidence type="ECO:0000313" key="3">
    <source>
        <dbReference type="Proteomes" id="UP000735302"/>
    </source>
</evidence>
<organism evidence="2 3">
    <name type="scientific">Plakobranchus ocellatus</name>
    <dbReference type="NCBI Taxonomy" id="259542"/>
    <lineage>
        <taxon>Eukaryota</taxon>
        <taxon>Metazoa</taxon>
        <taxon>Spiralia</taxon>
        <taxon>Lophotrochozoa</taxon>
        <taxon>Mollusca</taxon>
        <taxon>Gastropoda</taxon>
        <taxon>Heterobranchia</taxon>
        <taxon>Euthyneura</taxon>
        <taxon>Panpulmonata</taxon>
        <taxon>Sacoglossa</taxon>
        <taxon>Placobranchoidea</taxon>
        <taxon>Plakobranchidae</taxon>
        <taxon>Plakobranchus</taxon>
    </lineage>
</organism>
<dbReference type="EMBL" id="BLXT01003738">
    <property type="protein sequence ID" value="GFO04253.1"/>
    <property type="molecule type" value="Genomic_DNA"/>
</dbReference>
<gene>
    <name evidence="2" type="ORF">PoB_003075800</name>
</gene>
<keyword evidence="3" id="KW-1185">Reference proteome</keyword>
<proteinExistence type="predicted"/>
<evidence type="ECO:0000313" key="2">
    <source>
        <dbReference type="EMBL" id="GFO04253.1"/>
    </source>
</evidence>
<comment type="caution">
    <text evidence="2">The sequence shown here is derived from an EMBL/GenBank/DDBJ whole genome shotgun (WGS) entry which is preliminary data.</text>
</comment>
<name>A0AAV4AAL2_9GAST</name>
<accession>A0AAV4AAL2</accession>
<feature type="region of interest" description="Disordered" evidence="1">
    <location>
        <begin position="39"/>
        <end position="76"/>
    </location>
</feature>
<protein>
    <submittedName>
        <fullName evidence="2">Uncharacterized protein</fullName>
    </submittedName>
</protein>
<reference evidence="2 3" key="1">
    <citation type="journal article" date="2021" name="Elife">
        <title>Chloroplast acquisition without the gene transfer in kleptoplastic sea slugs, Plakobranchus ocellatus.</title>
        <authorList>
            <person name="Maeda T."/>
            <person name="Takahashi S."/>
            <person name="Yoshida T."/>
            <person name="Shimamura S."/>
            <person name="Takaki Y."/>
            <person name="Nagai Y."/>
            <person name="Toyoda A."/>
            <person name="Suzuki Y."/>
            <person name="Arimoto A."/>
            <person name="Ishii H."/>
            <person name="Satoh N."/>
            <person name="Nishiyama T."/>
            <person name="Hasebe M."/>
            <person name="Maruyama T."/>
            <person name="Minagawa J."/>
            <person name="Obokata J."/>
            <person name="Shigenobu S."/>
        </authorList>
    </citation>
    <scope>NUCLEOTIDE SEQUENCE [LARGE SCALE GENOMIC DNA]</scope>
</reference>